<feature type="signal peptide" evidence="1">
    <location>
        <begin position="1"/>
        <end position="27"/>
    </location>
</feature>
<sequence length="158" mass="16445" precursor="true">MKIMRTKNLVAAIASVAALATGSAAHAAFQYTLNSIFGDGLPDFVLTVPTLISSDTTFQLTDFDSITLPSGETVLSVAIRSPLGGPEIDFNIASGSFGYFWVTTDAFVGPGTYCAGFRGCTDTAAIMTITETGTVPEPGSLALLGLGLAGLATWRKRR</sequence>
<dbReference type="KEGG" id="app:CAP2UW1_1782"/>
<proteinExistence type="predicted"/>
<evidence type="ECO:0000256" key="1">
    <source>
        <dbReference type="SAM" id="SignalP"/>
    </source>
</evidence>
<dbReference type="HOGENOM" id="CLU_1665608_0_0_4"/>
<reference evidence="3" key="2">
    <citation type="submission" date="2009-09" db="EMBL/GenBank/DDBJ databases">
        <title>Complete sequence of chromosome of Candidatus Accumulibacter phosphatis clade IIA str. UW-1.</title>
        <authorList>
            <consortium name="US DOE Joint Genome Institute"/>
            <person name="Martin H.G."/>
            <person name="Ivanova N."/>
            <person name="Kunin V."/>
            <person name="Warnecke F."/>
            <person name="Barry K."/>
            <person name="He S."/>
            <person name="Salamov A."/>
            <person name="Szeto E."/>
            <person name="Dalin E."/>
            <person name="Pangilinan J.L."/>
            <person name="Lapidus A."/>
            <person name="Lowry S."/>
            <person name="Kyrpides N.C."/>
            <person name="McMahon K.D."/>
            <person name="Hugenholtz P."/>
        </authorList>
    </citation>
    <scope>NUCLEOTIDE SEQUENCE [LARGE SCALE GENOMIC DNA]</scope>
    <source>
        <strain evidence="3">UW-1</strain>
    </source>
</reference>
<dbReference type="Pfam" id="PF07589">
    <property type="entry name" value="PEP-CTERM"/>
    <property type="match status" value="1"/>
</dbReference>
<gene>
    <name evidence="3" type="ordered locus">CAP2UW1_1782</name>
</gene>
<keyword evidence="1" id="KW-0732">Signal</keyword>
<dbReference type="InterPro" id="IPR013424">
    <property type="entry name" value="Ice-binding_C"/>
</dbReference>
<dbReference type="NCBIfam" id="TIGR02595">
    <property type="entry name" value="PEP_CTERM"/>
    <property type="match status" value="1"/>
</dbReference>
<evidence type="ECO:0000313" key="3">
    <source>
        <dbReference type="EMBL" id="ACV35085.1"/>
    </source>
</evidence>
<dbReference type="AlphaFoldDB" id="C7RV06"/>
<feature type="chain" id="PRO_5002984210" description="Ice-binding protein C-terminal domain-containing protein" evidence="1">
    <location>
        <begin position="28"/>
        <end position="158"/>
    </location>
</feature>
<name>C7RV06_ACCRE</name>
<feature type="domain" description="Ice-binding protein C-terminal" evidence="2">
    <location>
        <begin position="134"/>
        <end position="158"/>
    </location>
</feature>
<accession>C7RV06</accession>
<dbReference type="EMBL" id="CP001715">
    <property type="protein sequence ID" value="ACV35085.1"/>
    <property type="molecule type" value="Genomic_DNA"/>
</dbReference>
<protein>
    <recommendedName>
        <fullName evidence="2">Ice-binding protein C-terminal domain-containing protein</fullName>
    </recommendedName>
</protein>
<evidence type="ECO:0000259" key="2">
    <source>
        <dbReference type="Pfam" id="PF07589"/>
    </source>
</evidence>
<reference evidence="3" key="1">
    <citation type="submission" date="2009-08" db="EMBL/GenBank/DDBJ databases">
        <authorList>
            <consortium name="US DOE Joint Genome Institute"/>
            <person name="Lucas S."/>
            <person name="Copeland A."/>
            <person name="Lapidus A."/>
            <person name="Glavina del Rio T."/>
            <person name="Dalin E."/>
            <person name="Tice H."/>
            <person name="Bruce D."/>
            <person name="Barry K."/>
            <person name="Pitluck S."/>
            <person name="Lowry S."/>
            <person name="Larimer F."/>
            <person name="Land M."/>
            <person name="Hauser L."/>
            <person name="Kyrpides N."/>
            <person name="Ivanova N."/>
            <person name="McMahon K.D."/>
            <person name="Hugenholtz P."/>
        </authorList>
    </citation>
    <scope>NUCLEOTIDE SEQUENCE</scope>
    <source>
        <strain evidence="3">UW-1</strain>
    </source>
</reference>
<organism evidence="3">
    <name type="scientific">Accumulibacter regalis</name>
    <dbReference type="NCBI Taxonomy" id="522306"/>
    <lineage>
        <taxon>Bacteria</taxon>
        <taxon>Pseudomonadati</taxon>
        <taxon>Pseudomonadota</taxon>
        <taxon>Betaproteobacteria</taxon>
        <taxon>Candidatus Accumulibacter</taxon>
    </lineage>
</organism>